<dbReference type="RefSeq" id="WP_117396220.1">
    <property type="nucleotide sequence ID" value="NZ_CP021330.1"/>
</dbReference>
<proteinExistence type="predicted"/>
<evidence type="ECO:0000256" key="1">
    <source>
        <dbReference type="SAM" id="MobiDB-lite"/>
    </source>
</evidence>
<dbReference type="KEGG" id="mmyr:MXMO3_02749"/>
<evidence type="ECO:0000313" key="3">
    <source>
        <dbReference type="EMBL" id="AVX05260.1"/>
    </source>
</evidence>
<evidence type="ECO:0000256" key="2">
    <source>
        <dbReference type="SAM" id="Phobius"/>
    </source>
</evidence>
<feature type="region of interest" description="Disordered" evidence="1">
    <location>
        <begin position="1"/>
        <end position="24"/>
    </location>
</feature>
<evidence type="ECO:0000313" key="4">
    <source>
        <dbReference type="Proteomes" id="UP000258927"/>
    </source>
</evidence>
<keyword evidence="2" id="KW-0812">Transmembrane</keyword>
<keyword evidence="2" id="KW-1133">Transmembrane helix</keyword>
<organism evidence="3 4">
    <name type="scientific">Maritalea myrionectae</name>
    <dbReference type="NCBI Taxonomy" id="454601"/>
    <lineage>
        <taxon>Bacteria</taxon>
        <taxon>Pseudomonadati</taxon>
        <taxon>Pseudomonadota</taxon>
        <taxon>Alphaproteobacteria</taxon>
        <taxon>Hyphomicrobiales</taxon>
        <taxon>Devosiaceae</taxon>
        <taxon>Maritalea</taxon>
    </lineage>
</organism>
<evidence type="ECO:0008006" key="5">
    <source>
        <dbReference type="Google" id="ProtNLM"/>
    </source>
</evidence>
<dbReference type="STRING" id="1122213.GCA_000423365_00385"/>
<dbReference type="Proteomes" id="UP000258927">
    <property type="component" value="Chromosome"/>
</dbReference>
<reference evidence="3 4" key="1">
    <citation type="submission" date="2017-05" db="EMBL/GenBank/DDBJ databases">
        <title>Genome Analysis of Maritalea myrionectae HL2708#5.</title>
        <authorList>
            <consortium name="Cotde Inc.-PKNU"/>
            <person name="Jang D."/>
            <person name="Oh H.-M."/>
        </authorList>
    </citation>
    <scope>NUCLEOTIDE SEQUENCE [LARGE SCALE GENOMIC DNA]</scope>
    <source>
        <strain evidence="3 4">HL2708#5</strain>
    </source>
</reference>
<feature type="transmembrane region" description="Helical" evidence="2">
    <location>
        <begin position="59"/>
        <end position="77"/>
    </location>
</feature>
<protein>
    <recommendedName>
        <fullName evidence="5">ATP synthase protein I</fullName>
    </recommendedName>
</protein>
<accession>A0A2R4MGY2</accession>
<keyword evidence="2" id="KW-0472">Membrane</keyword>
<name>A0A2R4MGY2_9HYPH</name>
<dbReference type="AlphaFoldDB" id="A0A2R4MGY2"/>
<dbReference type="Pfam" id="PF09527">
    <property type="entry name" value="ATPase_gene1"/>
    <property type="match status" value="1"/>
</dbReference>
<keyword evidence="4" id="KW-1185">Reference proteome</keyword>
<feature type="transmembrane region" description="Helical" evidence="2">
    <location>
        <begin position="83"/>
        <end position="104"/>
    </location>
</feature>
<sequence length="134" mass="14116">MTNSDKNGAEKDAPKGLVGGVPTGDLDARIRAARQKGGYGEYQTKPKEHLSGHAKASRLGTEFIAAILVGGFIGYFADMAMGTTPWFLLVMVLVGFVAGVLNVVRAAARMNAEAIITPDMDLGPEAHRDDADGK</sequence>
<dbReference type="InterPro" id="IPR032820">
    <property type="entry name" value="ATPase_put"/>
</dbReference>
<gene>
    <name evidence="3" type="ORF">MXMO3_02749</name>
</gene>
<dbReference type="EMBL" id="CP021330">
    <property type="protein sequence ID" value="AVX05260.1"/>
    <property type="molecule type" value="Genomic_DNA"/>
</dbReference>